<organism evidence="1">
    <name type="scientific">freshwater metagenome</name>
    <dbReference type="NCBI Taxonomy" id="449393"/>
    <lineage>
        <taxon>unclassified sequences</taxon>
        <taxon>metagenomes</taxon>
        <taxon>ecological metagenomes</taxon>
    </lineage>
</organism>
<dbReference type="EMBL" id="CAFAHD010000015">
    <property type="protein sequence ID" value="CAB4837254.1"/>
    <property type="molecule type" value="Genomic_DNA"/>
</dbReference>
<proteinExistence type="predicted"/>
<sequence>MPFHSCSVPGRNPGTSTKVITGIPKASQVRTKRAAFSLAAISNVPASACGWLAIIPTERPSIRPKPTRIFGA</sequence>
<gene>
    <name evidence="1" type="ORF">UFOPK3227_00268</name>
</gene>
<evidence type="ECO:0000313" key="1">
    <source>
        <dbReference type="EMBL" id="CAB4837254.1"/>
    </source>
</evidence>
<reference evidence="1" key="1">
    <citation type="submission" date="2020-05" db="EMBL/GenBank/DDBJ databases">
        <authorList>
            <person name="Chiriac C."/>
            <person name="Salcher M."/>
            <person name="Ghai R."/>
            <person name="Kavagutti S V."/>
        </authorList>
    </citation>
    <scope>NUCLEOTIDE SEQUENCE</scope>
</reference>
<accession>A0A6J7AW58</accession>
<name>A0A6J7AW58_9ZZZZ</name>
<dbReference type="AlphaFoldDB" id="A0A6J7AW58"/>
<protein>
    <submittedName>
        <fullName evidence="1">Unannotated protein</fullName>
    </submittedName>
</protein>